<dbReference type="Proteomes" id="UP000499080">
    <property type="component" value="Unassembled WGS sequence"/>
</dbReference>
<dbReference type="AlphaFoldDB" id="A0A4Y2JSI0"/>
<name>A0A4Y2JSI0_ARAVE</name>
<dbReference type="EMBL" id="BGPR01111663">
    <property type="protein sequence ID" value="GBM92745.1"/>
    <property type="molecule type" value="Genomic_DNA"/>
</dbReference>
<comment type="caution">
    <text evidence="1">The sequence shown here is derived from an EMBL/GenBank/DDBJ whole genome shotgun (WGS) entry which is preliminary data.</text>
</comment>
<organism evidence="1 2">
    <name type="scientific">Araneus ventricosus</name>
    <name type="common">Orbweaver spider</name>
    <name type="synonym">Epeira ventricosa</name>
    <dbReference type="NCBI Taxonomy" id="182803"/>
    <lineage>
        <taxon>Eukaryota</taxon>
        <taxon>Metazoa</taxon>
        <taxon>Ecdysozoa</taxon>
        <taxon>Arthropoda</taxon>
        <taxon>Chelicerata</taxon>
        <taxon>Arachnida</taxon>
        <taxon>Araneae</taxon>
        <taxon>Araneomorphae</taxon>
        <taxon>Entelegynae</taxon>
        <taxon>Araneoidea</taxon>
        <taxon>Araneidae</taxon>
        <taxon>Araneus</taxon>
    </lineage>
</organism>
<protein>
    <submittedName>
        <fullName evidence="1">Uncharacterized protein</fullName>
    </submittedName>
</protein>
<proteinExistence type="predicted"/>
<keyword evidence="2" id="KW-1185">Reference proteome</keyword>
<evidence type="ECO:0000313" key="2">
    <source>
        <dbReference type="Proteomes" id="UP000499080"/>
    </source>
</evidence>
<evidence type="ECO:0000313" key="1">
    <source>
        <dbReference type="EMBL" id="GBM92745.1"/>
    </source>
</evidence>
<gene>
    <name evidence="1" type="ORF">AVEN_200176_1</name>
</gene>
<reference evidence="1 2" key="1">
    <citation type="journal article" date="2019" name="Sci. Rep.">
        <title>Orb-weaving spider Araneus ventricosus genome elucidates the spidroin gene catalogue.</title>
        <authorList>
            <person name="Kono N."/>
            <person name="Nakamura H."/>
            <person name="Ohtoshi R."/>
            <person name="Moran D.A.P."/>
            <person name="Shinohara A."/>
            <person name="Yoshida Y."/>
            <person name="Fujiwara M."/>
            <person name="Mori M."/>
            <person name="Tomita M."/>
            <person name="Arakawa K."/>
        </authorList>
    </citation>
    <scope>NUCLEOTIDE SEQUENCE [LARGE SCALE GENOMIC DNA]</scope>
</reference>
<sequence>MIAITPWGDTEWNNAESRPLLTSLVGVSGAAGQWEWTSGVTWCRTGSRPRVAKQTGHTRSWSTAQARDRFAAFGKNSRSEEIRFLSSDIYALESENFCTN</sequence>
<accession>A0A4Y2JSI0</accession>